<dbReference type="InterPro" id="IPR001279">
    <property type="entry name" value="Metallo-B-lactamas"/>
</dbReference>
<dbReference type="SUPFAM" id="SSF56281">
    <property type="entry name" value="Metallo-hydrolase/oxidoreductase"/>
    <property type="match status" value="1"/>
</dbReference>
<reference evidence="2" key="1">
    <citation type="submission" date="2020-05" db="EMBL/GenBank/DDBJ databases">
        <authorList>
            <person name="Chiriac C."/>
            <person name="Salcher M."/>
            <person name="Ghai R."/>
            <person name="Kavagutti S V."/>
        </authorList>
    </citation>
    <scope>NUCLEOTIDE SEQUENCE</scope>
</reference>
<dbReference type="Gene3D" id="3.60.15.10">
    <property type="entry name" value="Ribonuclease Z/Hydroxyacylglutathione hydrolase-like"/>
    <property type="match status" value="1"/>
</dbReference>
<dbReference type="CDD" id="cd07715">
    <property type="entry name" value="TaR3-like_MBL-fold"/>
    <property type="match status" value="1"/>
</dbReference>
<gene>
    <name evidence="2" type="ORF">UFOPK1835_00855</name>
</gene>
<dbReference type="InterPro" id="IPR036866">
    <property type="entry name" value="RibonucZ/Hydroxyglut_hydro"/>
</dbReference>
<feature type="domain" description="Metallo-beta-lactamase" evidence="1">
    <location>
        <begin position="63"/>
        <end position="236"/>
    </location>
</feature>
<evidence type="ECO:0000259" key="1">
    <source>
        <dbReference type="Pfam" id="PF12706"/>
    </source>
</evidence>
<dbReference type="PANTHER" id="PTHR42663:SF4">
    <property type="entry name" value="SLL1036 PROTEIN"/>
    <property type="match status" value="1"/>
</dbReference>
<dbReference type="Pfam" id="PF12706">
    <property type="entry name" value="Lactamase_B_2"/>
    <property type="match status" value="1"/>
</dbReference>
<name>A0A6J6H0M4_9ZZZZ</name>
<proteinExistence type="predicted"/>
<dbReference type="PANTHER" id="PTHR42663">
    <property type="entry name" value="HYDROLASE C777.06C-RELATED-RELATED"/>
    <property type="match status" value="1"/>
</dbReference>
<accession>A0A6J6H0M4</accession>
<sequence>MEITFYGVRGSTPCAGESTARYGGNTASVAITSEGADPILLDLGTGLRYFGKSFGTDALHAHALVTHLHWDHVQGLPFCQPLLVDGASLHVYGPSHEGVPFGEAFDQLMRPPFFPVRISELPASIELTTLAEGTFDIAGARVTALYVPHTDTTFGYRIERDGWSVAYVSDHQQPEDAMTVEDAVVELCRGVDVLIHDAQFTPAEYECKKSWGHCTIDFAIRVAAVAGAKKLVLFHHDPSHDDDMLDELARDASAEGRRQGVDDVVAAFEGLRISLV</sequence>
<dbReference type="EMBL" id="CAEZUP010000028">
    <property type="protein sequence ID" value="CAB4607217.1"/>
    <property type="molecule type" value="Genomic_DNA"/>
</dbReference>
<organism evidence="2">
    <name type="scientific">freshwater metagenome</name>
    <dbReference type="NCBI Taxonomy" id="449393"/>
    <lineage>
        <taxon>unclassified sequences</taxon>
        <taxon>metagenomes</taxon>
        <taxon>ecological metagenomes</taxon>
    </lineage>
</organism>
<evidence type="ECO:0000313" key="2">
    <source>
        <dbReference type="EMBL" id="CAB4607217.1"/>
    </source>
</evidence>
<protein>
    <submittedName>
        <fullName evidence="2">Unannotated protein</fullName>
    </submittedName>
</protein>
<dbReference type="AlphaFoldDB" id="A0A6J6H0M4"/>